<evidence type="ECO:0000313" key="4">
    <source>
        <dbReference type="Proteomes" id="UP001642502"/>
    </source>
</evidence>
<evidence type="ECO:0000313" key="3">
    <source>
        <dbReference type="EMBL" id="CAK7269622.1"/>
    </source>
</evidence>
<comment type="caution">
    <text evidence="3">The sequence shown here is derived from an EMBL/GenBank/DDBJ whole genome shotgun (WGS) entry which is preliminary data.</text>
</comment>
<proteinExistence type="predicted"/>
<feature type="compositionally biased region" description="Low complexity" evidence="1">
    <location>
        <begin position="89"/>
        <end position="119"/>
    </location>
</feature>
<name>A0ABP0DQN4_9PEZI</name>
<evidence type="ECO:0000256" key="1">
    <source>
        <dbReference type="SAM" id="MobiDB-lite"/>
    </source>
</evidence>
<organism evidence="3 4">
    <name type="scientific">Sporothrix epigloea</name>
    <dbReference type="NCBI Taxonomy" id="1892477"/>
    <lineage>
        <taxon>Eukaryota</taxon>
        <taxon>Fungi</taxon>
        <taxon>Dikarya</taxon>
        <taxon>Ascomycota</taxon>
        <taxon>Pezizomycotina</taxon>
        <taxon>Sordariomycetes</taxon>
        <taxon>Sordariomycetidae</taxon>
        <taxon>Ophiostomatales</taxon>
        <taxon>Ophiostomataceae</taxon>
        <taxon>Sporothrix</taxon>
    </lineage>
</organism>
<feature type="region of interest" description="Disordered" evidence="1">
    <location>
        <begin position="25"/>
        <end position="119"/>
    </location>
</feature>
<accession>A0ABP0DQN4</accession>
<dbReference type="Gene3D" id="3.40.630.30">
    <property type="match status" value="1"/>
</dbReference>
<dbReference type="InterPro" id="IPR016181">
    <property type="entry name" value="Acyl_CoA_acyltransferase"/>
</dbReference>
<sequence length="333" mass="34412">MHAGYAAAGTMTTSDAMIDPAIAGPGVSTVYDSPHHHFTDSDGQGDDQEDEQGDNQGDDASTDYDADDFFAPDPQVPYSTTQPAPPAPATKSATPATPATPAKSDTPPSAPSSAPTPVTHSLSAATAAAAAAAAVATAAALAAAPAATVHRYDPGAHGHLVLYLAALHGSRITADNLSGSFVPPLNHEKLLDWWRTKLTTSAVFLLLRKPSDEAAAAASAAAAKKIKGTDLAGVIVLSSHPAETSPHVAAVDLLLVNLPYRQLGGERMLLQTVEQKALLEGRTLLTAETESNSSMATTYKLLGFTEAGRVPGMVLRPASGEKRAMSIFYKTLR</sequence>
<evidence type="ECO:0000259" key="2">
    <source>
        <dbReference type="PROSITE" id="PS51186"/>
    </source>
</evidence>
<dbReference type="SUPFAM" id="SSF55729">
    <property type="entry name" value="Acyl-CoA N-acyltransferases (Nat)"/>
    <property type="match status" value="1"/>
</dbReference>
<dbReference type="Proteomes" id="UP001642502">
    <property type="component" value="Unassembled WGS sequence"/>
</dbReference>
<keyword evidence="4" id="KW-1185">Reference proteome</keyword>
<dbReference type="PROSITE" id="PS51186">
    <property type="entry name" value="GNAT"/>
    <property type="match status" value="1"/>
</dbReference>
<feature type="compositionally biased region" description="Acidic residues" evidence="1">
    <location>
        <begin position="43"/>
        <end position="70"/>
    </location>
</feature>
<dbReference type="EMBL" id="CAWUON010000049">
    <property type="protein sequence ID" value="CAK7269622.1"/>
    <property type="molecule type" value="Genomic_DNA"/>
</dbReference>
<dbReference type="InterPro" id="IPR000182">
    <property type="entry name" value="GNAT_dom"/>
</dbReference>
<protein>
    <recommendedName>
        <fullName evidence="2">N-acetyltransferase domain-containing protein</fullName>
    </recommendedName>
</protein>
<reference evidence="3 4" key="1">
    <citation type="submission" date="2024-01" db="EMBL/GenBank/DDBJ databases">
        <authorList>
            <person name="Allen C."/>
            <person name="Tagirdzhanova G."/>
        </authorList>
    </citation>
    <scope>NUCLEOTIDE SEQUENCE [LARGE SCALE GENOMIC DNA]</scope>
    <source>
        <strain evidence="3 4">CBS 119000</strain>
    </source>
</reference>
<feature type="domain" description="N-acetyltransferase" evidence="2">
    <location>
        <begin position="180"/>
        <end position="330"/>
    </location>
</feature>
<gene>
    <name evidence="3" type="ORF">SEPCBS119000_003664</name>
</gene>